<accession>A0A9D4RZM6</accession>
<reference evidence="1" key="2">
    <citation type="submission" date="2020-11" db="EMBL/GenBank/DDBJ databases">
        <authorList>
            <person name="McCartney M.A."/>
            <person name="Auch B."/>
            <person name="Kono T."/>
            <person name="Mallez S."/>
            <person name="Becker A."/>
            <person name="Gohl D.M."/>
            <person name="Silverstein K.A.T."/>
            <person name="Koren S."/>
            <person name="Bechman K.B."/>
            <person name="Herman A."/>
            <person name="Abrahante J.E."/>
            <person name="Garbe J."/>
        </authorList>
    </citation>
    <scope>NUCLEOTIDE SEQUENCE</scope>
    <source>
        <strain evidence="1">Duluth1</strain>
        <tissue evidence="1">Whole animal</tissue>
    </source>
</reference>
<protein>
    <submittedName>
        <fullName evidence="1">Uncharacterized protein</fullName>
    </submittedName>
</protein>
<keyword evidence="2" id="KW-1185">Reference proteome</keyword>
<evidence type="ECO:0000313" key="2">
    <source>
        <dbReference type="Proteomes" id="UP000828390"/>
    </source>
</evidence>
<dbReference type="AlphaFoldDB" id="A0A9D4RZM6"/>
<comment type="caution">
    <text evidence="1">The sequence shown here is derived from an EMBL/GenBank/DDBJ whole genome shotgun (WGS) entry which is preliminary data.</text>
</comment>
<dbReference type="EMBL" id="JAIWYP010000001">
    <property type="protein sequence ID" value="KAH3884985.1"/>
    <property type="molecule type" value="Genomic_DNA"/>
</dbReference>
<name>A0A9D4RZM6_DREPO</name>
<sequence length="66" mass="7391">MDPLLGLHEGQQTYMYLSLSAPFPYLKYGNVSIVKRVTEIGDYGSLVYLHVRPRGPVPPIVPDIAF</sequence>
<organism evidence="1 2">
    <name type="scientific">Dreissena polymorpha</name>
    <name type="common">Zebra mussel</name>
    <name type="synonym">Mytilus polymorpha</name>
    <dbReference type="NCBI Taxonomy" id="45954"/>
    <lineage>
        <taxon>Eukaryota</taxon>
        <taxon>Metazoa</taxon>
        <taxon>Spiralia</taxon>
        <taxon>Lophotrochozoa</taxon>
        <taxon>Mollusca</taxon>
        <taxon>Bivalvia</taxon>
        <taxon>Autobranchia</taxon>
        <taxon>Heteroconchia</taxon>
        <taxon>Euheterodonta</taxon>
        <taxon>Imparidentia</taxon>
        <taxon>Neoheterodontei</taxon>
        <taxon>Myida</taxon>
        <taxon>Dreissenoidea</taxon>
        <taxon>Dreissenidae</taxon>
        <taxon>Dreissena</taxon>
    </lineage>
</organism>
<proteinExistence type="predicted"/>
<dbReference type="Proteomes" id="UP000828390">
    <property type="component" value="Unassembled WGS sequence"/>
</dbReference>
<evidence type="ECO:0000313" key="1">
    <source>
        <dbReference type="EMBL" id="KAH3884985.1"/>
    </source>
</evidence>
<gene>
    <name evidence="1" type="ORF">DPMN_008972</name>
</gene>
<reference evidence="1" key="1">
    <citation type="journal article" date="2019" name="bioRxiv">
        <title>The Genome of the Zebra Mussel, Dreissena polymorpha: A Resource for Invasive Species Research.</title>
        <authorList>
            <person name="McCartney M.A."/>
            <person name="Auch B."/>
            <person name="Kono T."/>
            <person name="Mallez S."/>
            <person name="Zhang Y."/>
            <person name="Obille A."/>
            <person name="Becker A."/>
            <person name="Abrahante J.E."/>
            <person name="Garbe J."/>
            <person name="Badalamenti J.P."/>
            <person name="Herman A."/>
            <person name="Mangelson H."/>
            <person name="Liachko I."/>
            <person name="Sullivan S."/>
            <person name="Sone E.D."/>
            <person name="Koren S."/>
            <person name="Silverstein K.A.T."/>
            <person name="Beckman K.B."/>
            <person name="Gohl D.M."/>
        </authorList>
    </citation>
    <scope>NUCLEOTIDE SEQUENCE</scope>
    <source>
        <strain evidence="1">Duluth1</strain>
        <tissue evidence="1">Whole animal</tissue>
    </source>
</reference>